<dbReference type="EMBL" id="BAAATR010000086">
    <property type="protein sequence ID" value="GAA2281355.1"/>
    <property type="molecule type" value="Genomic_DNA"/>
</dbReference>
<reference evidence="2" key="1">
    <citation type="journal article" date="2019" name="Int. J. Syst. Evol. Microbiol.">
        <title>The Global Catalogue of Microorganisms (GCM) 10K type strain sequencing project: providing services to taxonomists for standard genome sequencing and annotation.</title>
        <authorList>
            <consortium name="The Broad Institute Genomics Platform"/>
            <consortium name="The Broad Institute Genome Sequencing Center for Infectious Disease"/>
            <person name="Wu L."/>
            <person name="Ma J."/>
        </authorList>
    </citation>
    <scope>NUCLEOTIDE SEQUENCE [LARGE SCALE GENOMIC DNA]</scope>
    <source>
        <strain evidence="2">JCM 7356</strain>
    </source>
</reference>
<protein>
    <submittedName>
        <fullName evidence="1">Uncharacterized protein</fullName>
    </submittedName>
</protein>
<keyword evidence="2" id="KW-1185">Reference proteome</keyword>
<sequence>MADLSAECWRGQRYTVHRDDNDGDGWHEYDDAVPILATTLELLAEHGPSGRCGGASAAPAGTS</sequence>
<name>A0ABP5S0I5_9ACTN</name>
<evidence type="ECO:0000313" key="2">
    <source>
        <dbReference type="Proteomes" id="UP001500305"/>
    </source>
</evidence>
<evidence type="ECO:0000313" key="1">
    <source>
        <dbReference type="EMBL" id="GAA2281355.1"/>
    </source>
</evidence>
<comment type="caution">
    <text evidence="1">The sequence shown here is derived from an EMBL/GenBank/DDBJ whole genome shotgun (WGS) entry which is preliminary data.</text>
</comment>
<gene>
    <name evidence="1" type="ORF">GCM10010430_79260</name>
</gene>
<dbReference type="RefSeq" id="WP_344641418.1">
    <property type="nucleotide sequence ID" value="NZ_BAAATR010000086.1"/>
</dbReference>
<dbReference type="Proteomes" id="UP001500305">
    <property type="component" value="Unassembled WGS sequence"/>
</dbReference>
<organism evidence="1 2">
    <name type="scientific">Kitasatospora cystarginea</name>
    <dbReference type="NCBI Taxonomy" id="58350"/>
    <lineage>
        <taxon>Bacteria</taxon>
        <taxon>Bacillati</taxon>
        <taxon>Actinomycetota</taxon>
        <taxon>Actinomycetes</taxon>
        <taxon>Kitasatosporales</taxon>
        <taxon>Streptomycetaceae</taxon>
        <taxon>Kitasatospora</taxon>
    </lineage>
</organism>
<accession>A0ABP5S0I5</accession>
<proteinExistence type="predicted"/>